<dbReference type="STRING" id="1223545.GS4_07_00560"/>
<dbReference type="EMBL" id="BANX01000007">
    <property type="protein sequence ID" value="GAC67307.1"/>
    <property type="molecule type" value="Genomic_DNA"/>
</dbReference>
<dbReference type="InterPro" id="IPR023393">
    <property type="entry name" value="START-like_dom_sf"/>
</dbReference>
<dbReference type="Gene3D" id="3.30.530.20">
    <property type="match status" value="1"/>
</dbReference>
<organism evidence="1 2">
    <name type="scientific">Gordonia soli NBRC 108243</name>
    <dbReference type="NCBI Taxonomy" id="1223545"/>
    <lineage>
        <taxon>Bacteria</taxon>
        <taxon>Bacillati</taxon>
        <taxon>Actinomycetota</taxon>
        <taxon>Actinomycetes</taxon>
        <taxon>Mycobacteriales</taxon>
        <taxon>Gordoniaceae</taxon>
        <taxon>Gordonia</taxon>
    </lineage>
</organism>
<keyword evidence="2" id="KW-1185">Reference proteome</keyword>
<accession>M0QIP7</accession>
<name>M0QIP7_9ACTN</name>
<dbReference type="RefSeq" id="WP_007618342.1">
    <property type="nucleotide sequence ID" value="NZ_BANX01000007.1"/>
</dbReference>
<dbReference type="OrthoDB" id="4560923at2"/>
<comment type="caution">
    <text evidence="1">The sequence shown here is derived from an EMBL/GenBank/DDBJ whole genome shotgun (WGS) entry which is preliminary data.</text>
</comment>
<protein>
    <recommendedName>
        <fullName evidence="3">Coenzyme Q-binding protein COQ10 START domain-containing protein</fullName>
    </recommendedName>
</protein>
<dbReference type="Proteomes" id="UP000011666">
    <property type="component" value="Unassembled WGS sequence"/>
</dbReference>
<dbReference type="eggNOG" id="COG5637">
    <property type="taxonomic scope" value="Bacteria"/>
</dbReference>
<reference evidence="1 2" key="1">
    <citation type="submission" date="2013-01" db="EMBL/GenBank/DDBJ databases">
        <title>Whole genome shotgun sequence of Gordonia soli NBRC 108243.</title>
        <authorList>
            <person name="Isaki-Nakamura S."/>
            <person name="Hosoyama A."/>
            <person name="Tsuchikane K."/>
            <person name="Ando Y."/>
            <person name="Baba S."/>
            <person name="Ohji S."/>
            <person name="Hamada M."/>
            <person name="Tamura T."/>
            <person name="Yamazoe A."/>
            <person name="Yamazaki S."/>
            <person name="Fujita N."/>
        </authorList>
    </citation>
    <scope>NUCLEOTIDE SEQUENCE [LARGE SCALE GENOMIC DNA]</scope>
    <source>
        <strain evidence="1 2">NBRC 108243</strain>
    </source>
</reference>
<evidence type="ECO:0000313" key="2">
    <source>
        <dbReference type="Proteomes" id="UP000011666"/>
    </source>
</evidence>
<evidence type="ECO:0000313" key="1">
    <source>
        <dbReference type="EMBL" id="GAC67307.1"/>
    </source>
</evidence>
<dbReference type="InterPro" id="IPR019587">
    <property type="entry name" value="Polyketide_cyclase/dehydratase"/>
</dbReference>
<evidence type="ECO:0008006" key="3">
    <source>
        <dbReference type="Google" id="ProtNLM"/>
    </source>
</evidence>
<proteinExistence type="predicted"/>
<gene>
    <name evidence="1" type="ORF">GS4_07_00560</name>
</gene>
<dbReference type="Pfam" id="PF10604">
    <property type="entry name" value="Polyketide_cyc2"/>
    <property type="match status" value="1"/>
</dbReference>
<sequence length="145" mass="15919">MGIVRHRSTVETPRDRAFAYVNDHRHVPDWMFGVDRFDPVTDVTYGLGATFDIEMRIGPKALSSTVEVTEFVENEIVRLEPVKGFAAGTVWRFADVDGGTDVDVEFTYDLPGGIAGRALGAVIEPAVGHAVRQTDSALRSRLEAL</sequence>
<dbReference type="SUPFAM" id="SSF55961">
    <property type="entry name" value="Bet v1-like"/>
    <property type="match status" value="1"/>
</dbReference>
<dbReference type="AlphaFoldDB" id="M0QIP7"/>